<dbReference type="OrthoDB" id="424012at2759"/>
<gene>
    <name evidence="4" type="primary">Hdac10</name>
</gene>
<dbReference type="InterPro" id="IPR000286">
    <property type="entry name" value="HDACs"/>
</dbReference>
<feature type="domain" description="Histone deacetylase" evidence="2">
    <location>
        <begin position="26"/>
        <end position="345"/>
    </location>
</feature>
<feature type="region of interest" description="Disordered" evidence="1">
    <location>
        <begin position="724"/>
        <end position="745"/>
    </location>
</feature>
<dbReference type="CTD" id="83933"/>
<accession>A0A1S3FYV0</accession>
<dbReference type="PRINTS" id="PR01270">
    <property type="entry name" value="HDASUPER"/>
</dbReference>
<evidence type="ECO:0000313" key="4">
    <source>
        <dbReference type="RefSeq" id="XP_012881214.1"/>
    </source>
</evidence>
<dbReference type="AlphaFoldDB" id="A0A1S3FYV0"/>
<dbReference type="InterPro" id="IPR037138">
    <property type="entry name" value="His_deacetylse_dom_sf"/>
</dbReference>
<dbReference type="FunCoup" id="A0A1S3FYV0">
    <property type="interactions" value="2213"/>
</dbReference>
<proteinExistence type="predicted"/>
<evidence type="ECO:0000313" key="3">
    <source>
        <dbReference type="Proteomes" id="UP000081671"/>
    </source>
</evidence>
<dbReference type="InterPro" id="IPR023696">
    <property type="entry name" value="Ureohydrolase_dom_sf"/>
</dbReference>
<protein>
    <submittedName>
        <fullName evidence="4">Histone deacetylase 10 isoform X1</fullName>
    </submittedName>
</protein>
<feature type="compositionally biased region" description="Polar residues" evidence="1">
    <location>
        <begin position="735"/>
        <end position="745"/>
    </location>
</feature>
<organism evidence="3 4">
    <name type="scientific">Dipodomys ordii</name>
    <name type="common">Ord's kangaroo rat</name>
    <dbReference type="NCBI Taxonomy" id="10020"/>
    <lineage>
        <taxon>Eukaryota</taxon>
        <taxon>Metazoa</taxon>
        <taxon>Chordata</taxon>
        <taxon>Craniata</taxon>
        <taxon>Vertebrata</taxon>
        <taxon>Euteleostomi</taxon>
        <taxon>Mammalia</taxon>
        <taxon>Eutheria</taxon>
        <taxon>Euarchontoglires</taxon>
        <taxon>Glires</taxon>
        <taxon>Rodentia</taxon>
        <taxon>Castorimorpha</taxon>
        <taxon>Heteromyidae</taxon>
        <taxon>Dipodomyinae</taxon>
        <taxon>Dipodomys</taxon>
    </lineage>
</organism>
<keyword evidence="3" id="KW-1185">Reference proteome</keyword>
<dbReference type="PANTHER" id="PTHR10625:SF43">
    <property type="entry name" value="POLYAMINE DEACETYLASE HDAC10"/>
    <property type="match status" value="1"/>
</dbReference>
<evidence type="ECO:0000259" key="2">
    <source>
        <dbReference type="Pfam" id="PF00850"/>
    </source>
</evidence>
<dbReference type="GO" id="GO:0019213">
    <property type="term" value="F:deacetylase activity"/>
    <property type="evidence" value="ECO:0007669"/>
    <property type="project" value="TreeGrafter"/>
</dbReference>
<dbReference type="KEGG" id="dord:105992739"/>
<dbReference type="Gene3D" id="3.40.800.20">
    <property type="entry name" value="Histone deacetylase domain"/>
    <property type="match status" value="1"/>
</dbReference>
<dbReference type="GO" id="GO:0040029">
    <property type="term" value="P:epigenetic regulation of gene expression"/>
    <property type="evidence" value="ECO:0007669"/>
    <property type="project" value="TreeGrafter"/>
</dbReference>
<dbReference type="GeneID" id="105992739"/>
<evidence type="ECO:0000256" key="1">
    <source>
        <dbReference type="SAM" id="MobiDB-lite"/>
    </source>
</evidence>
<sequence length="745" mass="79864">MATALVYHEDMTAARLLWDDPECELERPERLAAVLSLLRLRGLEQRCLRLSACEASEAELGLVHSPEYVALVRETQTLDEDELRALSEQYDAVYFHPSTFHCARLAVGAALQLVDAVLTGAAPNGLALVRPPGHHSHRAAANGFCVFNNVAIAAKHAKQKHGLHRILIVDWDVHHGQGIQYIFEDDPSVLYFSWHRYEYGRFWPFLRESDADAVGQGQGRGFTVNLPWNQVGMGNADYLAAFLHVLLPLAFEFNPELVLVSAGFDSAIGDPEVRAAGWEALGSRSQAPTTCGSLLQGQMQATPECFAHLTQLLQVLAGGRVCAVLEGGYHLDSLSESVCMTVQALLGDPGPVLQGSMEPCQSALESIQSVRAAQAPHWTSLQQGRAPGPSPSICPTEGRPLPLLPGGPTGEAAALGLLGFHPTPASPVHMAVALTGPSATLALSPEVLLQEEVSVGRQETEAWARWAGQAWGGASVLCLQLMYCQLVHLFLWLAHHRQHESLTQDKALSALGKFLFLADGILNGKVTCGIAAIPACAKAATLDVAIRQSLSRGAQRLLCLVLGELDWPLDIADDGRILWLNIGGKETAVRSAFHISTPLPGTTGGFLNYTLGLVLPLAYSFQPELVLVTVGPAQGLQDPHVALLAAMLRIPAAGRVLALLEEESASQLVTTLAPVLHGEAPPSLGPFLMASPEDIQTLKCLRAQLEPRWKLLQVASEAQGEAGSCHRVPLGKPPSGTNYTDQACS</sequence>
<dbReference type="PANTHER" id="PTHR10625">
    <property type="entry name" value="HISTONE DEACETYLASE HDAC1-RELATED"/>
    <property type="match status" value="1"/>
</dbReference>
<dbReference type="SUPFAM" id="SSF52768">
    <property type="entry name" value="Arginase/deacetylase"/>
    <property type="match status" value="2"/>
</dbReference>
<dbReference type="Proteomes" id="UP000081671">
    <property type="component" value="Unplaced"/>
</dbReference>
<dbReference type="InParanoid" id="A0A1S3FYV0"/>
<name>A0A1S3FYV0_DIPOR</name>
<dbReference type="InterPro" id="IPR023801">
    <property type="entry name" value="His_deacetylse_dom"/>
</dbReference>
<reference evidence="4" key="1">
    <citation type="submission" date="2025-08" db="UniProtKB">
        <authorList>
            <consortium name="RefSeq"/>
        </authorList>
    </citation>
    <scope>IDENTIFICATION</scope>
    <source>
        <tissue evidence="4">Kidney</tissue>
    </source>
</reference>
<dbReference type="Pfam" id="PF00850">
    <property type="entry name" value="Hist_deacetyl"/>
    <property type="match status" value="1"/>
</dbReference>
<dbReference type="RefSeq" id="XP_012881214.1">
    <property type="nucleotide sequence ID" value="XM_013025760.1"/>
</dbReference>